<evidence type="ECO:0000259" key="17">
    <source>
        <dbReference type="PROSITE" id="PS51731"/>
    </source>
</evidence>
<feature type="compositionally biased region" description="Basic and acidic residues" evidence="16">
    <location>
        <begin position="48"/>
        <end position="57"/>
    </location>
</feature>
<dbReference type="PIRSF" id="PIRSF007892">
    <property type="entry name" value="NAGS_fungal"/>
    <property type="match status" value="1"/>
</dbReference>
<evidence type="ECO:0000256" key="7">
    <source>
        <dbReference type="ARBA" id="ARBA00022605"/>
    </source>
</evidence>
<dbReference type="PANTHER" id="PTHR23342">
    <property type="entry name" value="N-ACETYLGLUTAMATE SYNTHASE"/>
    <property type="match status" value="1"/>
</dbReference>
<evidence type="ECO:0000256" key="5">
    <source>
        <dbReference type="ARBA" id="ARBA00012697"/>
    </source>
</evidence>
<keyword evidence="19" id="KW-1185">Reference proteome</keyword>
<keyword evidence="8 15" id="KW-0808">Transferase</keyword>
<feature type="region of interest" description="Disordered" evidence="16">
    <location>
        <begin position="503"/>
        <end position="537"/>
    </location>
</feature>
<evidence type="ECO:0000256" key="12">
    <source>
        <dbReference type="ARBA" id="ARBA00030346"/>
    </source>
</evidence>
<comment type="function">
    <text evidence="1 15">N-acetylglutamate synthase involved in arginine biosynthesis.</text>
</comment>
<evidence type="ECO:0000256" key="14">
    <source>
        <dbReference type="ARBA" id="ARBA00048372"/>
    </source>
</evidence>
<evidence type="ECO:0000313" key="19">
    <source>
        <dbReference type="Proteomes" id="UP001642406"/>
    </source>
</evidence>
<sequence>MVLRAGAWKQAVYAQIRTGKRCTRWKSSVPEPAAAAAKAANVANADKASGEKDKDKKQVDLTSLYTSISRNERHKKSQERDFLVSVLSSSPTKRDAKKYLQTFGSDKPKNVPKTEKTEQPSQTAPPTITPSDGAYYAADSIRAVSQSPQFVQGPGSEKVKLRMDDQPHVAIVKLQDPDTIDDATLEGLAKTFVQLRALGLVSVVVIGRTKAHVGTQADTQANTKGPGWFDYVTHATLRVAAAIDKYGDPVTSIVDSAVSLDDQHGSDPVQYKQHARLSGSTFTPGQVYIDREENLLRPLRKGDIVIIPPYAFSTTKSEAKLVDTDNTVLALTRYFAGMQRLPSTTKTTTATTAEAGQTTKAIASVDRVIVIDPIGGTPSALRPNGAHVFLNMEEEYRSAKAAVDEMASKSLLLSPSGQSLQRVCEGHKANLDIVRNTLALLPSSSSALLTTPAEAANLVSHERSGADDADDVFGYVGSVGTRRSQNPLIHNLLTDRPVYSSSLPIGRIKPKSKSKSKWTSGLSTSSKSSSTSSTSTSLLSGVTVSAAPADEPPMSQTTLLKRGMPLTIYPDPRKTPWTPPMPGGPRLRLTDTCIDLPRLVHLIEDSFNRKLDVQDYLKRVENSLAGVIIAGEYEGGAILTWERPFGLDEETAYRTGRLVPYLDKFAVLKKSQGAGGVADIVFTAMVRDCFPEGVCWRSRKDNPVNRWYFERSRGSWKLGGVNWTMFWTTPWGPAANHGVDSKSIWDYESVCRGVEPSWADQKHILD</sequence>
<keyword evidence="7 15" id="KW-0028">Amino-acid biosynthesis</keyword>
<comment type="catalytic activity">
    <reaction evidence="14 15">
        <text>L-glutamate + acetyl-CoA = N-acetyl-L-glutamate + CoA + H(+)</text>
        <dbReference type="Rhea" id="RHEA:24292"/>
        <dbReference type="ChEBI" id="CHEBI:15378"/>
        <dbReference type="ChEBI" id="CHEBI:29985"/>
        <dbReference type="ChEBI" id="CHEBI:44337"/>
        <dbReference type="ChEBI" id="CHEBI:57287"/>
        <dbReference type="ChEBI" id="CHEBI:57288"/>
        <dbReference type="EC" id="2.3.1.1"/>
    </reaction>
</comment>
<name>A0ABP0AXN4_9PEZI</name>
<dbReference type="Gene3D" id="3.40.630.30">
    <property type="match status" value="1"/>
</dbReference>
<feature type="region of interest" description="Disordered" evidence="16">
    <location>
        <begin position="38"/>
        <end position="57"/>
    </location>
</feature>
<keyword evidence="9" id="KW-0809">Transit peptide</keyword>
<evidence type="ECO:0000256" key="15">
    <source>
        <dbReference type="PIRNR" id="PIRNR007892"/>
    </source>
</evidence>
<reference evidence="18 19" key="1">
    <citation type="submission" date="2024-01" db="EMBL/GenBank/DDBJ databases">
        <authorList>
            <person name="Allen C."/>
            <person name="Tagirdzhanova G."/>
        </authorList>
    </citation>
    <scope>NUCLEOTIDE SEQUENCE [LARGE SCALE GENOMIC DNA]</scope>
</reference>
<evidence type="ECO:0000256" key="1">
    <source>
        <dbReference type="ARBA" id="ARBA00002294"/>
    </source>
</evidence>
<dbReference type="Pfam" id="PF04768">
    <property type="entry name" value="NAT"/>
    <property type="match status" value="1"/>
</dbReference>
<dbReference type="Gene3D" id="3.40.1160.10">
    <property type="entry name" value="Acetylglutamate kinase-like"/>
    <property type="match status" value="1"/>
</dbReference>
<dbReference type="GO" id="GO:0016746">
    <property type="term" value="F:acyltransferase activity"/>
    <property type="evidence" value="ECO:0007669"/>
    <property type="project" value="UniProtKB-KW"/>
</dbReference>
<feature type="compositionally biased region" description="Polar residues" evidence="16">
    <location>
        <begin position="119"/>
        <end position="130"/>
    </location>
</feature>
<evidence type="ECO:0000256" key="13">
    <source>
        <dbReference type="ARBA" id="ARBA00033251"/>
    </source>
</evidence>
<dbReference type="EMBL" id="CAWUHC010000007">
    <property type="protein sequence ID" value="CAK7212004.1"/>
    <property type="molecule type" value="Genomic_DNA"/>
</dbReference>
<comment type="subcellular location">
    <subcellularLocation>
        <location evidence="2 15">Mitochondrion</location>
    </subcellularLocation>
</comment>
<evidence type="ECO:0000256" key="9">
    <source>
        <dbReference type="ARBA" id="ARBA00022946"/>
    </source>
</evidence>
<feature type="domain" description="N-acetyltransferase" evidence="17">
    <location>
        <begin position="583"/>
        <end position="751"/>
    </location>
</feature>
<evidence type="ECO:0000256" key="6">
    <source>
        <dbReference type="ARBA" id="ARBA00018802"/>
    </source>
</evidence>
<protein>
    <recommendedName>
        <fullName evidence="6 15">Amino-acid acetyltransferase, mitochondrial</fullName>
        <ecNumber evidence="5 15">2.3.1.1</ecNumber>
    </recommendedName>
    <alternativeName>
        <fullName evidence="12 15">Glutamate N-acetyltransferase</fullName>
    </alternativeName>
    <alternativeName>
        <fullName evidence="13 15">N-acetylglutamate synthase</fullName>
    </alternativeName>
</protein>
<dbReference type="Proteomes" id="UP001642406">
    <property type="component" value="Unassembled WGS sequence"/>
</dbReference>
<accession>A0ABP0AXN4</accession>
<comment type="pathway">
    <text evidence="3 15">Amino-acid biosynthesis; L-arginine biosynthesis; N(2)-acetyl-L-ornithine from L-glutamate: step 1/4.</text>
</comment>
<organism evidence="18 19">
    <name type="scientific">Sporothrix bragantina</name>
    <dbReference type="NCBI Taxonomy" id="671064"/>
    <lineage>
        <taxon>Eukaryota</taxon>
        <taxon>Fungi</taxon>
        <taxon>Dikarya</taxon>
        <taxon>Ascomycota</taxon>
        <taxon>Pezizomycotina</taxon>
        <taxon>Sordariomycetes</taxon>
        <taxon>Sordariomycetidae</taxon>
        <taxon>Ophiostomatales</taxon>
        <taxon>Ophiostomataceae</taxon>
        <taxon>Sporothrix</taxon>
    </lineage>
</organism>
<proteinExistence type="inferred from homology"/>
<evidence type="ECO:0000256" key="8">
    <source>
        <dbReference type="ARBA" id="ARBA00022679"/>
    </source>
</evidence>
<evidence type="ECO:0000313" key="18">
    <source>
        <dbReference type="EMBL" id="CAK7212004.1"/>
    </source>
</evidence>
<evidence type="ECO:0000256" key="10">
    <source>
        <dbReference type="ARBA" id="ARBA00023128"/>
    </source>
</evidence>
<dbReference type="PANTHER" id="PTHR23342:SF4">
    <property type="entry name" value="AMINO-ACID ACETYLTRANSFERASE, MITOCHONDRIAL"/>
    <property type="match status" value="1"/>
</dbReference>
<comment type="similarity">
    <text evidence="4 15">Belongs to the acetyltransferase family.</text>
</comment>
<evidence type="ECO:0000256" key="2">
    <source>
        <dbReference type="ARBA" id="ARBA00004173"/>
    </source>
</evidence>
<feature type="region of interest" description="Disordered" evidence="16">
    <location>
        <begin position="100"/>
        <end position="133"/>
    </location>
</feature>
<evidence type="ECO:0000256" key="4">
    <source>
        <dbReference type="ARBA" id="ARBA00008694"/>
    </source>
</evidence>
<gene>
    <name evidence="18" type="primary">ARG2</name>
    <name evidence="18" type="ORF">SBRCBS47491_001315</name>
</gene>
<keyword evidence="11 15" id="KW-0012">Acyltransferase</keyword>
<feature type="compositionally biased region" description="Low complexity" evidence="16">
    <location>
        <begin position="38"/>
        <end position="47"/>
    </location>
</feature>
<dbReference type="PROSITE" id="PS51731">
    <property type="entry name" value="GNAT_NAGS"/>
    <property type="match status" value="1"/>
</dbReference>
<comment type="caution">
    <text evidence="18">The sequence shown here is derived from an EMBL/GenBank/DDBJ whole genome shotgun (WGS) entry which is preliminary data.</text>
</comment>
<feature type="compositionally biased region" description="Low complexity" evidence="16">
    <location>
        <begin position="517"/>
        <end position="537"/>
    </location>
</feature>
<feature type="compositionally biased region" description="Basic and acidic residues" evidence="16">
    <location>
        <begin position="106"/>
        <end position="118"/>
    </location>
</feature>
<evidence type="ECO:0000256" key="3">
    <source>
        <dbReference type="ARBA" id="ARBA00004925"/>
    </source>
</evidence>
<keyword evidence="10 15" id="KW-0496">Mitochondrion</keyword>
<dbReference type="EC" id="2.3.1.1" evidence="5 15"/>
<dbReference type="InterPro" id="IPR011190">
    <property type="entry name" value="GlcNAc_Synth_fun"/>
</dbReference>
<evidence type="ECO:0000256" key="11">
    <source>
        <dbReference type="ARBA" id="ARBA00023315"/>
    </source>
</evidence>
<dbReference type="InterPro" id="IPR006855">
    <property type="entry name" value="Vertebrate-like_GNAT_dom"/>
</dbReference>
<evidence type="ECO:0000256" key="16">
    <source>
        <dbReference type="SAM" id="MobiDB-lite"/>
    </source>
</evidence>
<dbReference type="InterPro" id="IPR036393">
    <property type="entry name" value="AceGlu_kinase-like_sf"/>
</dbReference>